<dbReference type="InterPro" id="IPR036322">
    <property type="entry name" value="WD40_repeat_dom_sf"/>
</dbReference>
<feature type="repeat" description="WD" evidence="5">
    <location>
        <begin position="10"/>
        <end position="40"/>
    </location>
</feature>
<name>A0A9D4TLH4_CHLVU</name>
<dbReference type="PRINTS" id="PR00320">
    <property type="entry name" value="GPROTEINBRPT"/>
</dbReference>
<protein>
    <recommendedName>
        <fullName evidence="11">Phospholipase A-2-activating protein</fullName>
    </recommendedName>
</protein>
<dbReference type="EMBL" id="SIDB01000009">
    <property type="protein sequence ID" value="KAI3428691.1"/>
    <property type="molecule type" value="Genomic_DNA"/>
</dbReference>
<dbReference type="GO" id="GO:0005634">
    <property type="term" value="C:nucleus"/>
    <property type="evidence" value="ECO:0007669"/>
    <property type="project" value="TreeGrafter"/>
</dbReference>
<dbReference type="InterPro" id="IPR015943">
    <property type="entry name" value="WD40/YVTN_repeat-like_dom_sf"/>
</dbReference>
<dbReference type="AlphaFoldDB" id="A0A9D4TLH4"/>
<evidence type="ECO:0000256" key="4">
    <source>
        <dbReference type="ARBA" id="ARBA00022737"/>
    </source>
</evidence>
<feature type="repeat" description="WD" evidence="5">
    <location>
        <begin position="221"/>
        <end position="251"/>
    </location>
</feature>
<dbReference type="SMART" id="SM00320">
    <property type="entry name" value="WD40"/>
    <property type="match status" value="7"/>
</dbReference>
<feature type="repeat" description="WD" evidence="5">
    <location>
        <begin position="54"/>
        <end position="102"/>
    </location>
</feature>
<keyword evidence="2" id="KW-0963">Cytoplasm</keyword>
<keyword evidence="3 5" id="KW-0853">WD repeat</keyword>
<reference evidence="9" key="1">
    <citation type="journal article" date="2019" name="Plant J.">
        <title>Chlorella vulgaris genome assembly and annotation reveals the molecular basis for metabolic acclimation to high light conditions.</title>
        <authorList>
            <person name="Cecchin M."/>
            <person name="Marcolungo L."/>
            <person name="Rossato M."/>
            <person name="Girolomoni L."/>
            <person name="Cosentino E."/>
            <person name="Cuine S."/>
            <person name="Li-Beisson Y."/>
            <person name="Delledonne M."/>
            <person name="Ballottari M."/>
        </authorList>
    </citation>
    <scope>NUCLEOTIDE SEQUENCE</scope>
    <source>
        <strain evidence="9">211/11P</strain>
    </source>
</reference>
<evidence type="ECO:0000259" key="8">
    <source>
        <dbReference type="PROSITE" id="PS51396"/>
    </source>
</evidence>
<dbReference type="InterPro" id="IPR015155">
    <property type="entry name" value="PFU"/>
</dbReference>
<evidence type="ECO:0000256" key="5">
    <source>
        <dbReference type="PROSITE-ProRule" id="PRU00221"/>
    </source>
</evidence>
<feature type="repeat" description="WD" evidence="5">
    <location>
        <begin position="181"/>
        <end position="214"/>
    </location>
</feature>
<dbReference type="GO" id="GO:0005737">
    <property type="term" value="C:cytoplasm"/>
    <property type="evidence" value="ECO:0007669"/>
    <property type="project" value="UniProtKB-SubCell"/>
</dbReference>
<dbReference type="InterPro" id="IPR001680">
    <property type="entry name" value="WD40_rpt"/>
</dbReference>
<dbReference type="GO" id="GO:0010992">
    <property type="term" value="P:ubiquitin recycling"/>
    <property type="evidence" value="ECO:0007669"/>
    <property type="project" value="TreeGrafter"/>
</dbReference>
<evidence type="ECO:0000259" key="7">
    <source>
        <dbReference type="PROSITE" id="PS51394"/>
    </source>
</evidence>
<dbReference type="Pfam" id="PF09070">
    <property type="entry name" value="PFU"/>
    <property type="match status" value="1"/>
</dbReference>
<feature type="domain" description="PUL" evidence="8">
    <location>
        <begin position="520"/>
        <end position="806"/>
    </location>
</feature>
<reference evidence="9" key="2">
    <citation type="submission" date="2020-11" db="EMBL/GenBank/DDBJ databases">
        <authorList>
            <person name="Cecchin M."/>
            <person name="Marcolungo L."/>
            <person name="Rossato M."/>
            <person name="Girolomoni L."/>
            <person name="Cosentino E."/>
            <person name="Cuine S."/>
            <person name="Li-Beisson Y."/>
            <person name="Delledonne M."/>
            <person name="Ballottari M."/>
        </authorList>
    </citation>
    <scope>NUCLEOTIDE SEQUENCE</scope>
    <source>
        <strain evidence="9">211/11P</strain>
        <tissue evidence="9">Whole cell</tissue>
    </source>
</reference>
<dbReference type="Proteomes" id="UP001055712">
    <property type="component" value="Unassembled WGS sequence"/>
</dbReference>
<evidence type="ECO:0000256" key="6">
    <source>
        <dbReference type="SAM" id="MobiDB-lite"/>
    </source>
</evidence>
<dbReference type="PROSITE" id="PS50082">
    <property type="entry name" value="WD_REPEATS_2"/>
    <property type="match status" value="6"/>
</dbReference>
<dbReference type="PROSITE" id="PS00678">
    <property type="entry name" value="WD_REPEATS_1"/>
    <property type="match status" value="1"/>
</dbReference>
<feature type="repeat" description="WD" evidence="5">
    <location>
        <begin position="103"/>
        <end position="133"/>
    </location>
</feature>
<dbReference type="PROSITE" id="PS50294">
    <property type="entry name" value="WD_REPEATS_REGION"/>
    <property type="match status" value="3"/>
</dbReference>
<accession>A0A9D4TLH4</accession>
<evidence type="ECO:0000256" key="1">
    <source>
        <dbReference type="ARBA" id="ARBA00004496"/>
    </source>
</evidence>
<evidence type="ECO:0000256" key="2">
    <source>
        <dbReference type="ARBA" id="ARBA00022490"/>
    </source>
</evidence>
<evidence type="ECO:0000313" key="9">
    <source>
        <dbReference type="EMBL" id="KAI3428691.1"/>
    </source>
</evidence>
<dbReference type="Pfam" id="PF08324">
    <property type="entry name" value="PUL"/>
    <property type="match status" value="1"/>
</dbReference>
<dbReference type="InterPro" id="IPR013535">
    <property type="entry name" value="PUL_dom"/>
</dbReference>
<dbReference type="PROSITE" id="PS51394">
    <property type="entry name" value="PFU"/>
    <property type="match status" value="1"/>
</dbReference>
<feature type="domain" description="PFU" evidence="7">
    <location>
        <begin position="361"/>
        <end position="462"/>
    </location>
</feature>
<dbReference type="Gene3D" id="3.10.20.870">
    <property type="entry name" value="PFU (PLAA family ubiquitin binding), C-terminal domain"/>
    <property type="match status" value="1"/>
</dbReference>
<dbReference type="Gene3D" id="1.25.10.10">
    <property type="entry name" value="Leucine-rich Repeat Variant"/>
    <property type="match status" value="1"/>
</dbReference>
<feature type="region of interest" description="Disordered" evidence="6">
    <location>
        <begin position="468"/>
        <end position="495"/>
    </location>
</feature>
<dbReference type="Gene3D" id="2.130.10.10">
    <property type="entry name" value="YVTN repeat-like/Quinoprotein amine dehydrogenase"/>
    <property type="match status" value="1"/>
</dbReference>
<dbReference type="InterPro" id="IPR019775">
    <property type="entry name" value="WD40_repeat_CS"/>
</dbReference>
<dbReference type="PANTHER" id="PTHR19849">
    <property type="entry name" value="PHOSPHOLIPASE A-2-ACTIVATING PROTEIN"/>
    <property type="match status" value="1"/>
</dbReference>
<evidence type="ECO:0000313" key="10">
    <source>
        <dbReference type="Proteomes" id="UP001055712"/>
    </source>
</evidence>
<dbReference type="InterPro" id="IPR038122">
    <property type="entry name" value="PFU_sf"/>
</dbReference>
<evidence type="ECO:0000256" key="3">
    <source>
        <dbReference type="ARBA" id="ARBA00022574"/>
    </source>
</evidence>
<evidence type="ECO:0008006" key="11">
    <source>
        <dbReference type="Google" id="ProtNLM"/>
    </source>
</evidence>
<dbReference type="SUPFAM" id="SSF50978">
    <property type="entry name" value="WD40 repeat-like"/>
    <property type="match status" value="1"/>
</dbReference>
<dbReference type="PANTHER" id="PTHR19849:SF0">
    <property type="entry name" value="PHOSPHOLIPASE A-2-ACTIVATING PROTEIN"/>
    <property type="match status" value="1"/>
</dbReference>
<dbReference type="CDD" id="cd00200">
    <property type="entry name" value="WD40"/>
    <property type="match status" value="1"/>
</dbReference>
<gene>
    <name evidence="9" type="ORF">D9Q98_007514</name>
</gene>
<dbReference type="InterPro" id="IPR011989">
    <property type="entry name" value="ARM-like"/>
</dbReference>
<proteinExistence type="predicted"/>
<keyword evidence="4" id="KW-0677">Repeat</keyword>
<dbReference type="OrthoDB" id="10265988at2759"/>
<keyword evidence="10" id="KW-1185">Reference proteome</keyword>
<organism evidence="9 10">
    <name type="scientific">Chlorella vulgaris</name>
    <name type="common">Green alga</name>
    <dbReference type="NCBI Taxonomy" id="3077"/>
    <lineage>
        <taxon>Eukaryota</taxon>
        <taxon>Viridiplantae</taxon>
        <taxon>Chlorophyta</taxon>
        <taxon>core chlorophytes</taxon>
        <taxon>Trebouxiophyceae</taxon>
        <taxon>Chlorellales</taxon>
        <taxon>Chlorellaceae</taxon>
        <taxon>Chlorella clade</taxon>
        <taxon>Chlorella</taxon>
    </lineage>
</organism>
<comment type="caution">
    <text evidence="9">The sequence shown here is derived from an EMBL/GenBank/DDBJ whole genome shotgun (WGS) entry which is preliminary data.</text>
</comment>
<dbReference type="Pfam" id="PF00400">
    <property type="entry name" value="WD40"/>
    <property type="match status" value="7"/>
</dbReference>
<dbReference type="GO" id="GO:0043161">
    <property type="term" value="P:proteasome-mediated ubiquitin-dependent protein catabolic process"/>
    <property type="evidence" value="ECO:0007669"/>
    <property type="project" value="TreeGrafter"/>
</dbReference>
<dbReference type="GO" id="GO:0043130">
    <property type="term" value="F:ubiquitin binding"/>
    <property type="evidence" value="ECO:0007669"/>
    <property type="project" value="TreeGrafter"/>
</dbReference>
<sequence length="806" mass="82693">MADFQLRAELRGHLEDVRSLCITPDGSILTGSRDTTIKLWTEGQYGAFAETMTLVGHTDFVSALAYAPQGVPNVCQGAAVVSGSRDTTVLVWNAQSAAVVQKLEGHEYQVTAVLVTSDGDIVSASLDKTIRVWRGGECVHVLRGHEAAVLCLLQLPNGDLLSGSGDCTMRVWSGYTCTHTIAAHKDSVRGLALLPGVGVVSASHDETLKVWSLEGQCQGELRGHTGIIYTCAATADGLVASGSEDNTTKLWHADGTCLQTLDHPSNLWAVAFLPSGDLVTACSDHVARVWTQAEARRGPAELAQAFEAMMAAKAAAAAEQGGGGLPAGLKLQDPAVLLAPGASDGQTIVVAEGGGGAAAYAWDSAKGEWERIGEVTGGPAEGDTLAGGGSKWHNGQLWDHVFDVDVEDGALPRKLAINRGDNPYDVADRFLEENGLPQTYREQVVDFILKSTGGGVQAPAVQYHDPLTGTGYVPPPSGGGSQPAAGASSGAGAGGSGGAFAATGGGADPFTGGGGSAGPRHLPAKAYLVYDQVPGRAAIRKKVAELSAALAGGEAAGRVLSDAEAADGGPLDCLLDRAAVAASSSGGPPLPDAELALLTKLLSWPAAQLFPALDLTRLLVLDRAVAAQLAAAAAPAQVDGQLPGLLGAALTTACTEPLVPAAQQTAVRLAVNCFGHQALLAWVQACGSRLLECVGAAASSSNKNVRQGLATLLVNYAVWLCKLASSELEFKSRLLVLAVEVLNASPADDVETRYRALIAVGTLAGEHSKVRSLARELGFLSLTDSLRGAGGKVGEAAAEVAQKLRL</sequence>
<dbReference type="InterPro" id="IPR020472">
    <property type="entry name" value="WD40_PAC1"/>
</dbReference>
<comment type="subcellular location">
    <subcellularLocation>
        <location evidence="1">Cytoplasm</location>
    </subcellularLocation>
</comment>
<dbReference type="PROSITE" id="PS51396">
    <property type="entry name" value="PUL"/>
    <property type="match status" value="1"/>
</dbReference>
<feature type="repeat" description="WD" evidence="5">
    <location>
        <begin position="142"/>
        <end position="173"/>
    </location>
</feature>